<evidence type="ECO:0000313" key="3">
    <source>
        <dbReference type="EMBL" id="PSR54960.1"/>
    </source>
</evidence>
<reference evidence="3 4" key="1">
    <citation type="submission" date="2018-03" db="EMBL/GenBank/DDBJ databases">
        <title>Adhaeribacter sp. HMF7605 Genome sequencing and assembly.</title>
        <authorList>
            <person name="Kang H."/>
            <person name="Kang J."/>
            <person name="Cha I."/>
            <person name="Kim H."/>
            <person name="Joh K."/>
        </authorList>
    </citation>
    <scope>NUCLEOTIDE SEQUENCE [LARGE SCALE GENOMIC DNA]</scope>
    <source>
        <strain evidence="3 4">HMF7605</strain>
    </source>
</reference>
<evidence type="ECO:0000256" key="1">
    <source>
        <dbReference type="SAM" id="SignalP"/>
    </source>
</evidence>
<dbReference type="RefSeq" id="WP_106931135.1">
    <property type="nucleotide sequence ID" value="NZ_PYFT01000001.1"/>
</dbReference>
<dbReference type="Proteomes" id="UP000240357">
    <property type="component" value="Unassembled WGS sequence"/>
</dbReference>
<keyword evidence="4" id="KW-1185">Reference proteome</keyword>
<comment type="caution">
    <text evidence="3">The sequence shown here is derived from an EMBL/GenBank/DDBJ whole genome shotgun (WGS) entry which is preliminary data.</text>
</comment>
<sequence length="218" mass="24405">MVLKNVGVLGLLLLICHTTVAQSNKEVAKPPFSPETSFGVKAGLMFSQTSFTPAVAQEINKTIMMGVLVKHVAQPKLGVQVELNYIRNGWTLADTISNTRKQLSYLELPVLTQVAFSSKKSAFLLNIGPYASFLLSKRDTLLFKERADLADFKVVPQFFDYGLTIGLGFMRKTKLGNFQLDTRFYFGLGNLFTNQLFSISQRQSLVTSLSYFVNRKKK</sequence>
<dbReference type="InterPro" id="IPR025665">
    <property type="entry name" value="Beta-barrel_OMP_2"/>
</dbReference>
<evidence type="ECO:0000259" key="2">
    <source>
        <dbReference type="Pfam" id="PF13568"/>
    </source>
</evidence>
<evidence type="ECO:0000313" key="4">
    <source>
        <dbReference type="Proteomes" id="UP000240357"/>
    </source>
</evidence>
<dbReference type="AlphaFoldDB" id="A0A2T2YHI4"/>
<keyword evidence="1" id="KW-0732">Signal</keyword>
<accession>A0A2T2YHI4</accession>
<dbReference type="Pfam" id="PF13568">
    <property type="entry name" value="OMP_b-brl_2"/>
    <property type="match status" value="1"/>
</dbReference>
<proteinExistence type="predicted"/>
<dbReference type="EMBL" id="PYFT01000001">
    <property type="protein sequence ID" value="PSR54960.1"/>
    <property type="molecule type" value="Genomic_DNA"/>
</dbReference>
<protein>
    <recommendedName>
        <fullName evidence="2">Outer membrane protein beta-barrel domain-containing protein</fullName>
    </recommendedName>
</protein>
<name>A0A2T2YHI4_9BACT</name>
<dbReference type="OrthoDB" id="977141at2"/>
<feature type="chain" id="PRO_5015750075" description="Outer membrane protein beta-barrel domain-containing protein" evidence="1">
    <location>
        <begin position="22"/>
        <end position="218"/>
    </location>
</feature>
<gene>
    <name evidence="3" type="ORF">AHMF7605_16335</name>
</gene>
<organism evidence="3 4">
    <name type="scientific">Adhaeribacter arboris</name>
    <dbReference type="NCBI Taxonomy" id="2072846"/>
    <lineage>
        <taxon>Bacteria</taxon>
        <taxon>Pseudomonadati</taxon>
        <taxon>Bacteroidota</taxon>
        <taxon>Cytophagia</taxon>
        <taxon>Cytophagales</taxon>
        <taxon>Hymenobacteraceae</taxon>
        <taxon>Adhaeribacter</taxon>
    </lineage>
</organism>
<feature type="domain" description="Outer membrane protein beta-barrel" evidence="2">
    <location>
        <begin position="34"/>
        <end position="192"/>
    </location>
</feature>
<feature type="signal peptide" evidence="1">
    <location>
        <begin position="1"/>
        <end position="21"/>
    </location>
</feature>